<keyword evidence="7" id="KW-0804">Transcription</keyword>
<evidence type="ECO:0000256" key="3">
    <source>
        <dbReference type="ARBA" id="ARBA00022771"/>
    </source>
</evidence>
<feature type="domain" description="BED-type" evidence="11">
    <location>
        <begin position="126"/>
        <end position="177"/>
    </location>
</feature>
<dbReference type="PANTHER" id="PTHR46481:SF10">
    <property type="entry name" value="ZINC FINGER BED DOMAIN-CONTAINING PROTEIN 39"/>
    <property type="match status" value="1"/>
</dbReference>
<organism evidence="12 13">
    <name type="scientific">Gryllus longicercus</name>
    <dbReference type="NCBI Taxonomy" id="2509291"/>
    <lineage>
        <taxon>Eukaryota</taxon>
        <taxon>Metazoa</taxon>
        <taxon>Ecdysozoa</taxon>
        <taxon>Arthropoda</taxon>
        <taxon>Hexapoda</taxon>
        <taxon>Insecta</taxon>
        <taxon>Pterygota</taxon>
        <taxon>Neoptera</taxon>
        <taxon>Polyneoptera</taxon>
        <taxon>Orthoptera</taxon>
        <taxon>Ensifera</taxon>
        <taxon>Gryllidea</taxon>
        <taxon>Grylloidea</taxon>
        <taxon>Gryllidae</taxon>
        <taxon>Gryllinae</taxon>
        <taxon>Gryllus</taxon>
    </lineage>
</organism>
<evidence type="ECO:0000256" key="6">
    <source>
        <dbReference type="ARBA" id="ARBA00023125"/>
    </source>
</evidence>
<dbReference type="SUPFAM" id="SSF53098">
    <property type="entry name" value="Ribonuclease H-like"/>
    <property type="match status" value="1"/>
</dbReference>
<dbReference type="GO" id="GO:0005634">
    <property type="term" value="C:nucleus"/>
    <property type="evidence" value="ECO:0007669"/>
    <property type="project" value="UniProtKB-SubCell"/>
</dbReference>
<dbReference type="InterPro" id="IPR052035">
    <property type="entry name" value="ZnF_BED_domain_contain"/>
</dbReference>
<proteinExistence type="predicted"/>
<dbReference type="Pfam" id="PF05699">
    <property type="entry name" value="Dimer_Tnp_hAT"/>
    <property type="match status" value="1"/>
</dbReference>
<keyword evidence="8" id="KW-0539">Nucleus</keyword>
<dbReference type="PANTHER" id="PTHR46481">
    <property type="entry name" value="ZINC FINGER BED DOMAIN-CONTAINING PROTEIN 4"/>
    <property type="match status" value="1"/>
</dbReference>
<gene>
    <name evidence="12" type="ORF">R5R35_000142</name>
</gene>
<dbReference type="SUPFAM" id="SSF140996">
    <property type="entry name" value="Hermes dimerisation domain"/>
    <property type="match status" value="1"/>
</dbReference>
<dbReference type="SMART" id="SM00614">
    <property type="entry name" value="ZnF_BED"/>
    <property type="match status" value="1"/>
</dbReference>
<accession>A0AAN9V547</accession>
<evidence type="ECO:0000256" key="1">
    <source>
        <dbReference type="ARBA" id="ARBA00004123"/>
    </source>
</evidence>
<keyword evidence="5" id="KW-0805">Transcription regulation</keyword>
<evidence type="ECO:0000256" key="8">
    <source>
        <dbReference type="ARBA" id="ARBA00023242"/>
    </source>
</evidence>
<dbReference type="EMBL" id="JAZDUA010000504">
    <property type="protein sequence ID" value="KAK7791743.1"/>
    <property type="molecule type" value="Genomic_DNA"/>
</dbReference>
<keyword evidence="3 9" id="KW-0863">Zinc-finger</keyword>
<dbReference type="InterPro" id="IPR008906">
    <property type="entry name" value="HATC_C_dom"/>
</dbReference>
<comment type="subcellular location">
    <subcellularLocation>
        <location evidence="1">Nucleus</location>
    </subcellularLocation>
</comment>
<evidence type="ECO:0000256" key="9">
    <source>
        <dbReference type="PROSITE-ProRule" id="PRU00027"/>
    </source>
</evidence>
<feature type="compositionally biased region" description="Basic and acidic residues" evidence="10">
    <location>
        <begin position="8"/>
        <end position="32"/>
    </location>
</feature>
<sequence>MDSVPGGKIKEEPHSDPEDEAMRDVEMSRNQEDPDSDEDVLLPPADVLVPKIEFFEEEVNEESGLNQSHSGQEQIGASPKLECNGHFLAEVPGKAPSPYLYASRICEKDVAEKIQTGEYIVVRKERSRSKVWERFASIYDADRKRYMGYVQCTICGILLTMKLGSGTTHLSRHVCKKDGLSGAMSVNVSVKVSDELTESCLKKCIEMCVRDLVPSSTVSGTGFRNLCQELVKIGAAHGNVNVLRLLPSADTILKHVSSLAAHLRESLLPDISKAVLDGLCVMDIWTERVQDTNHAVVTSHYISDDWKICRHLLLSFEFPHEETFDNQYTLRKFLQLKSSSIDLPAEIMKKLMYVTSDPYDYYSESLDAFHFNNSHILCAASYIRATIRKTFADNEIEYLWPEIWACVHAGKLIMHYLINNGLQEQLNVMIQQSLPSCWNYSLFVLEIVFSNYETIHHIFTEKMEIATLRHWNRQLMSEIVPFLMKFKEVIIELQNHTYPTLHLVLVHYFELKNLCTPSASDHPETVKMKLEILGSLLKYKIVKEHYIATFLCPHTRLLKQLDATTKGQVHQHVRNMCAVISGATQNASCPQPAKKSRFGSWNQYEEDDGTSLDEVHLYLATGKQESEDPSDLLSWWLEKAKTFPKLSQIARKVLCIPATCSPYGQFSNFNAMLAVKDKCFAYDQLNDLLFIRNKIMANISQEQVESNVEEKKSH</sequence>
<dbReference type="AlphaFoldDB" id="A0AAN9V547"/>
<dbReference type="GO" id="GO:0046983">
    <property type="term" value="F:protein dimerization activity"/>
    <property type="evidence" value="ECO:0007669"/>
    <property type="project" value="InterPro"/>
</dbReference>
<keyword evidence="13" id="KW-1185">Reference proteome</keyword>
<evidence type="ECO:0000256" key="7">
    <source>
        <dbReference type="ARBA" id="ARBA00023163"/>
    </source>
</evidence>
<evidence type="ECO:0000256" key="5">
    <source>
        <dbReference type="ARBA" id="ARBA00023015"/>
    </source>
</evidence>
<keyword evidence="2" id="KW-0479">Metal-binding</keyword>
<dbReference type="InterPro" id="IPR012337">
    <property type="entry name" value="RNaseH-like_sf"/>
</dbReference>
<dbReference type="GO" id="GO:0003677">
    <property type="term" value="F:DNA binding"/>
    <property type="evidence" value="ECO:0007669"/>
    <property type="project" value="UniProtKB-KW"/>
</dbReference>
<dbReference type="InterPro" id="IPR018473">
    <property type="entry name" value="Hermes_transposase_DNA-db"/>
</dbReference>
<evidence type="ECO:0000256" key="10">
    <source>
        <dbReference type="SAM" id="MobiDB-lite"/>
    </source>
</evidence>
<reference evidence="12 13" key="1">
    <citation type="submission" date="2024-03" db="EMBL/GenBank/DDBJ databases">
        <title>The genome assembly and annotation of the cricket Gryllus longicercus Weissman &amp; Gray.</title>
        <authorList>
            <person name="Szrajer S."/>
            <person name="Gray D."/>
            <person name="Ylla G."/>
        </authorList>
    </citation>
    <scope>NUCLEOTIDE SEQUENCE [LARGE SCALE GENOMIC DNA]</scope>
    <source>
        <strain evidence="12">DAG 2021-001</strain>
        <tissue evidence="12">Whole body minus gut</tissue>
    </source>
</reference>
<keyword evidence="6" id="KW-0238">DNA-binding</keyword>
<dbReference type="InterPro" id="IPR003656">
    <property type="entry name" value="Znf_BED"/>
</dbReference>
<dbReference type="GO" id="GO:0008270">
    <property type="term" value="F:zinc ion binding"/>
    <property type="evidence" value="ECO:0007669"/>
    <property type="project" value="UniProtKB-KW"/>
</dbReference>
<keyword evidence="4" id="KW-0862">Zinc</keyword>
<feature type="region of interest" description="Disordered" evidence="10">
    <location>
        <begin position="1"/>
        <end position="42"/>
    </location>
</feature>
<name>A0AAN9V547_9ORTH</name>
<evidence type="ECO:0000256" key="2">
    <source>
        <dbReference type="ARBA" id="ARBA00022723"/>
    </source>
</evidence>
<dbReference type="PROSITE" id="PS50808">
    <property type="entry name" value="ZF_BED"/>
    <property type="match status" value="1"/>
</dbReference>
<dbReference type="Pfam" id="PF10683">
    <property type="entry name" value="DBD_Tnp_Hermes"/>
    <property type="match status" value="1"/>
</dbReference>
<evidence type="ECO:0000256" key="4">
    <source>
        <dbReference type="ARBA" id="ARBA00022833"/>
    </source>
</evidence>
<evidence type="ECO:0000313" key="13">
    <source>
        <dbReference type="Proteomes" id="UP001378592"/>
    </source>
</evidence>
<protein>
    <recommendedName>
        <fullName evidence="11">BED-type domain-containing protein</fullName>
    </recommendedName>
</protein>
<comment type="caution">
    <text evidence="12">The sequence shown here is derived from an EMBL/GenBank/DDBJ whole genome shotgun (WGS) entry which is preliminary data.</text>
</comment>
<dbReference type="Proteomes" id="UP001378592">
    <property type="component" value="Unassembled WGS sequence"/>
</dbReference>
<dbReference type="Gene3D" id="1.10.10.1070">
    <property type="entry name" value="Zinc finger, BED domain-containing"/>
    <property type="match status" value="1"/>
</dbReference>
<evidence type="ECO:0000313" key="12">
    <source>
        <dbReference type="EMBL" id="KAK7791743.1"/>
    </source>
</evidence>
<evidence type="ECO:0000259" key="11">
    <source>
        <dbReference type="PROSITE" id="PS50808"/>
    </source>
</evidence>